<dbReference type="Proteomes" id="UP000298663">
    <property type="component" value="Unassembled WGS sequence"/>
</dbReference>
<dbReference type="OrthoDB" id="310895at2759"/>
<dbReference type="PANTHER" id="PTHR11699">
    <property type="entry name" value="ALDEHYDE DEHYDROGENASE-RELATED"/>
    <property type="match status" value="1"/>
</dbReference>
<dbReference type="InterPro" id="IPR038765">
    <property type="entry name" value="Papain-like_cys_pep_sf"/>
</dbReference>
<feature type="domain" description="Aldehyde dehydrogenase" evidence="3">
    <location>
        <begin position="253"/>
        <end position="708"/>
    </location>
</feature>
<dbReference type="InterPro" id="IPR016160">
    <property type="entry name" value="Ald_DH_CS_CYS"/>
</dbReference>
<protein>
    <recommendedName>
        <fullName evidence="3">Aldehyde dehydrogenase domain-containing protein</fullName>
    </recommendedName>
</protein>
<dbReference type="FunFam" id="3.40.605.10:FF:000007">
    <property type="entry name" value="NAD/NADP-dependent betaine aldehyde dehydrogenase"/>
    <property type="match status" value="1"/>
</dbReference>
<organism evidence="4 5">
    <name type="scientific">Steinernema carpocapsae</name>
    <name type="common">Entomopathogenic nematode</name>
    <dbReference type="NCBI Taxonomy" id="34508"/>
    <lineage>
        <taxon>Eukaryota</taxon>
        <taxon>Metazoa</taxon>
        <taxon>Ecdysozoa</taxon>
        <taxon>Nematoda</taxon>
        <taxon>Chromadorea</taxon>
        <taxon>Rhabditida</taxon>
        <taxon>Tylenchina</taxon>
        <taxon>Panagrolaimomorpha</taxon>
        <taxon>Strongyloidoidea</taxon>
        <taxon>Steinernematidae</taxon>
        <taxon>Steinernema</taxon>
    </lineage>
</organism>
<dbReference type="FunFam" id="3.40.605.10:FF:000026">
    <property type="entry name" value="Aldehyde dehydrogenase, putative"/>
    <property type="match status" value="1"/>
</dbReference>
<evidence type="ECO:0000313" key="5">
    <source>
        <dbReference type="Proteomes" id="UP000298663"/>
    </source>
</evidence>
<keyword evidence="5" id="KW-1185">Reference proteome</keyword>
<dbReference type="Gene3D" id="3.40.605.10">
    <property type="entry name" value="Aldehyde Dehydrogenase, Chain A, domain 1"/>
    <property type="match status" value="1"/>
</dbReference>
<comment type="similarity">
    <text evidence="1">Belongs to the aldehyde dehydrogenase family.</text>
</comment>
<dbReference type="STRING" id="34508.A0A4U5N3S5"/>
<sequence>MFLSPTSRCLSTLCGVRAGDIVYFHRYPKVVSPKSDFESAVLSVTRVIDSNIFHVALVCDNRESSSLDSTDGAGTTVVHAVPASGVVSESLASAVRKLAPDAIEICSIAKSVGDRAADGAAAWALQQRGAAYNDIFSPDCRDSKDRRAFYCCQLVDHAYRTALEEKIFPKHELNFLDSIGTLNSYWSDYFEVRDRIVPQGLPGSHPSILRSSSLNSTKSYVPVEKMRTFAVPRNILETLHFVGGSRISVATGSKFKVFEPRNGGILTECNSAEAPQVDEVAKLARKAQEDWAMTPTNERGAILRRVSDLIREHVEVISRWEVRDNGKPINEARSDVLSCADTFEYFSAVDLSGSYFPLSDRDSRLAYTRREPLGVVGAVGAWNYPIQTATWKIAPAIACGNAIIYKPSPLAPVSSVILAHLLQFAGVPDGIVNILQGEGETGKAICESKLIDKVSFTGSVGTGKRILKSCAERNVKSVTLELGGKSSCIIMPDADLEMAVSGAMMANFYSQGQVCSNASRVLVHRSILEEFTSRLAKRTSAMRVGDPFHDATHVGASITAEHVKKVSGYIDQAVKQGAKLVCGGEPIRPEGLENGYYLSPCVLSDVTSSMTVYHEEIFGAVLLVIPFESDEEALRIANDTEFGLANGIFTNDLKKANSFANKLHSGTVYINTFNDVSPHVPFGGYKQSGFGRENGRASIENYTQVKSVFVNTSGALEDPFPA</sequence>
<evidence type="ECO:0000259" key="3">
    <source>
        <dbReference type="Pfam" id="PF00171"/>
    </source>
</evidence>
<comment type="caution">
    <text evidence="4">The sequence shown here is derived from an EMBL/GenBank/DDBJ whole genome shotgun (WGS) entry which is preliminary data.</text>
</comment>
<dbReference type="Gene3D" id="3.90.1720.10">
    <property type="entry name" value="endopeptidase domain like (from Nostoc punctiforme)"/>
    <property type="match status" value="1"/>
</dbReference>
<evidence type="ECO:0000256" key="2">
    <source>
        <dbReference type="ARBA" id="ARBA00023002"/>
    </source>
</evidence>
<dbReference type="SUPFAM" id="SSF53720">
    <property type="entry name" value="ALDH-like"/>
    <property type="match status" value="1"/>
</dbReference>
<dbReference type="Pfam" id="PF00171">
    <property type="entry name" value="Aldedh"/>
    <property type="match status" value="1"/>
</dbReference>
<keyword evidence="2" id="KW-0560">Oxidoreductase</keyword>
<dbReference type="InterPro" id="IPR015590">
    <property type="entry name" value="Aldehyde_DH_dom"/>
</dbReference>
<dbReference type="InterPro" id="IPR016163">
    <property type="entry name" value="Ald_DH_C"/>
</dbReference>
<dbReference type="InterPro" id="IPR016161">
    <property type="entry name" value="Ald_DH/histidinol_DH"/>
</dbReference>
<dbReference type="GO" id="GO:0016620">
    <property type="term" value="F:oxidoreductase activity, acting on the aldehyde or oxo group of donors, NAD or NADP as acceptor"/>
    <property type="evidence" value="ECO:0007669"/>
    <property type="project" value="InterPro"/>
</dbReference>
<proteinExistence type="inferred from homology"/>
<evidence type="ECO:0000256" key="1">
    <source>
        <dbReference type="ARBA" id="ARBA00009986"/>
    </source>
</evidence>
<dbReference type="Gene3D" id="3.40.309.10">
    <property type="entry name" value="Aldehyde Dehydrogenase, Chain A, domain 2"/>
    <property type="match status" value="1"/>
</dbReference>
<dbReference type="AlphaFoldDB" id="A0A4U5N3S5"/>
<dbReference type="PROSITE" id="PS00070">
    <property type="entry name" value="ALDEHYDE_DEHYDR_CYS"/>
    <property type="match status" value="1"/>
</dbReference>
<gene>
    <name evidence="4" type="ORF">L596_018063</name>
</gene>
<reference evidence="4 5" key="1">
    <citation type="journal article" date="2015" name="Genome Biol.">
        <title>Comparative genomics of Steinernema reveals deeply conserved gene regulatory networks.</title>
        <authorList>
            <person name="Dillman A.R."/>
            <person name="Macchietto M."/>
            <person name="Porter C.F."/>
            <person name="Rogers A."/>
            <person name="Williams B."/>
            <person name="Antoshechkin I."/>
            <person name="Lee M.M."/>
            <person name="Goodwin Z."/>
            <person name="Lu X."/>
            <person name="Lewis E.E."/>
            <person name="Goodrich-Blair H."/>
            <person name="Stock S.P."/>
            <person name="Adams B.J."/>
            <person name="Sternberg P.W."/>
            <person name="Mortazavi A."/>
        </authorList>
    </citation>
    <scope>NUCLEOTIDE SEQUENCE [LARGE SCALE GENOMIC DNA]</scope>
    <source>
        <strain evidence="4 5">ALL</strain>
    </source>
</reference>
<name>A0A4U5N3S5_STECR</name>
<evidence type="ECO:0000313" key="4">
    <source>
        <dbReference type="EMBL" id="TKR77011.1"/>
    </source>
</evidence>
<dbReference type="FunFam" id="3.40.309.10:FF:000012">
    <property type="entry name" value="Betaine aldehyde dehydrogenase"/>
    <property type="match status" value="1"/>
</dbReference>
<accession>A0A4U5N3S5</accession>
<reference evidence="4 5" key="2">
    <citation type="journal article" date="2019" name="G3 (Bethesda)">
        <title>Hybrid Assembly of the Genome of the Entomopathogenic Nematode Steinernema carpocapsae Identifies the X-Chromosome.</title>
        <authorList>
            <person name="Serra L."/>
            <person name="Macchietto M."/>
            <person name="Macias-Munoz A."/>
            <person name="McGill C.J."/>
            <person name="Rodriguez I.M."/>
            <person name="Rodriguez B."/>
            <person name="Murad R."/>
            <person name="Mortazavi A."/>
        </authorList>
    </citation>
    <scope>NUCLEOTIDE SEQUENCE [LARGE SCALE GENOMIC DNA]</scope>
    <source>
        <strain evidence="4 5">ALL</strain>
    </source>
</reference>
<dbReference type="EMBL" id="AZBU02000005">
    <property type="protein sequence ID" value="TKR77011.1"/>
    <property type="molecule type" value="Genomic_DNA"/>
</dbReference>
<dbReference type="InterPro" id="IPR016162">
    <property type="entry name" value="Ald_DH_N"/>
</dbReference>
<dbReference type="SUPFAM" id="SSF54001">
    <property type="entry name" value="Cysteine proteinases"/>
    <property type="match status" value="1"/>
</dbReference>